<dbReference type="GO" id="GO:0008236">
    <property type="term" value="F:serine-type peptidase activity"/>
    <property type="evidence" value="ECO:0007669"/>
    <property type="project" value="UniProtKB-KW"/>
</dbReference>
<organism evidence="7 8">
    <name type="scientific">Batillaria attramentaria</name>
    <dbReference type="NCBI Taxonomy" id="370345"/>
    <lineage>
        <taxon>Eukaryota</taxon>
        <taxon>Metazoa</taxon>
        <taxon>Spiralia</taxon>
        <taxon>Lophotrochozoa</taxon>
        <taxon>Mollusca</taxon>
        <taxon>Gastropoda</taxon>
        <taxon>Caenogastropoda</taxon>
        <taxon>Sorbeoconcha</taxon>
        <taxon>Cerithioidea</taxon>
        <taxon>Batillariidae</taxon>
        <taxon>Batillaria</taxon>
    </lineage>
</organism>
<evidence type="ECO:0000313" key="7">
    <source>
        <dbReference type="EMBL" id="KAK7504916.1"/>
    </source>
</evidence>
<dbReference type="SUPFAM" id="SSF52743">
    <property type="entry name" value="Subtilisin-like"/>
    <property type="match status" value="1"/>
</dbReference>
<dbReference type="EMBL" id="JACVVK020000013">
    <property type="protein sequence ID" value="KAK7504916.1"/>
    <property type="molecule type" value="Genomic_DNA"/>
</dbReference>
<accession>A0ABD0M0Q6</accession>
<keyword evidence="8" id="KW-1185">Reference proteome</keyword>
<proteinExistence type="inferred from homology"/>
<dbReference type="CDD" id="cd04059">
    <property type="entry name" value="Peptidases_S8_Protein_convertases_Kexins_Furin-like"/>
    <property type="match status" value="1"/>
</dbReference>
<evidence type="ECO:0000313" key="8">
    <source>
        <dbReference type="Proteomes" id="UP001519460"/>
    </source>
</evidence>
<dbReference type="InterPro" id="IPR023828">
    <property type="entry name" value="Peptidase_S8_Ser-AS"/>
</dbReference>
<dbReference type="AlphaFoldDB" id="A0ABD0M0Q6"/>
<comment type="caution">
    <text evidence="5">Lacks conserved residue(s) required for the propagation of feature annotation.</text>
</comment>
<evidence type="ECO:0000256" key="5">
    <source>
        <dbReference type="PROSITE-ProRule" id="PRU01240"/>
    </source>
</evidence>
<dbReference type="InterPro" id="IPR034182">
    <property type="entry name" value="Kexin/furin"/>
</dbReference>
<dbReference type="PANTHER" id="PTHR42884:SF13">
    <property type="entry name" value="NEUROENDOCRINE CONVERTASE 2"/>
    <property type="match status" value="1"/>
</dbReference>
<dbReference type="PROSITE" id="PS00138">
    <property type="entry name" value="SUBTILASE_SER"/>
    <property type="match status" value="1"/>
</dbReference>
<comment type="caution">
    <text evidence="7">The sequence shown here is derived from an EMBL/GenBank/DDBJ whole genome shotgun (WGS) entry which is preliminary data.</text>
</comment>
<sequence length="454" mass="50100">IDYLHEDLKHNYVAQPSRLENWGKQLAQPSRLGNRDKQLAQPSRLGDWDKQLAQPSRLGNWGKQLAQPSRLRNWDALLAQTGRLETRRSQYARLVSRIFKACLNYREIENVRELMSYAGSTHDTNADASYDFSSNDPYPYPRYTDTWFNSHGTRCAGEVSAARDNNVCGVGVAYGSMVAGLRMLDQPFMTDLIEANAMGHMPNVIDIYSASWGPTDDGKTVDGPRNLTMRAIVNGVNNGRHGKGNIYVWASGDGGPNDDCNCDGYAASMWTISINSATNDGRTAGYDESCSSTLASTFSNGKSSSHDAGVIPFKPQSQFFNDIDGDYYPLLVHCPRGGRDDRATTDLYNNCTASHSGTSAAAPEAAGVFALALEANNNLTWRDIQHLTVLTSKRNSLYDSNGVHKWQLNGARLEFNHLFGYGVLDAAAMVDLASQWKGLPERFHCTLGTVDEER</sequence>
<dbReference type="GO" id="GO:0006508">
    <property type="term" value="P:proteolysis"/>
    <property type="evidence" value="ECO:0007669"/>
    <property type="project" value="UniProtKB-KW"/>
</dbReference>
<dbReference type="Gene3D" id="3.40.50.200">
    <property type="entry name" value="Peptidase S8/S53 domain"/>
    <property type="match status" value="1"/>
</dbReference>
<name>A0ABD0M0Q6_9CAEN</name>
<dbReference type="InterPro" id="IPR022398">
    <property type="entry name" value="Peptidase_S8_His-AS"/>
</dbReference>
<dbReference type="PROSITE" id="PS51892">
    <property type="entry name" value="SUBTILASE"/>
    <property type="match status" value="1"/>
</dbReference>
<comment type="similarity">
    <text evidence="1">Belongs to the peptidase S8 family. Furin subfamily.</text>
</comment>
<evidence type="ECO:0000259" key="6">
    <source>
        <dbReference type="Pfam" id="PF00082"/>
    </source>
</evidence>
<keyword evidence="3" id="KW-0378">Hydrolase</keyword>
<protein>
    <recommendedName>
        <fullName evidence="6">Peptidase S8/S53 domain-containing protein</fullName>
    </recommendedName>
</protein>
<keyword evidence="4" id="KW-0720">Serine protease</keyword>
<evidence type="ECO:0000256" key="4">
    <source>
        <dbReference type="ARBA" id="ARBA00022825"/>
    </source>
</evidence>
<dbReference type="PROSITE" id="PS00137">
    <property type="entry name" value="SUBTILASE_HIS"/>
    <property type="match status" value="1"/>
</dbReference>
<dbReference type="InterPro" id="IPR000209">
    <property type="entry name" value="Peptidase_S8/S53_dom"/>
</dbReference>
<feature type="non-terminal residue" evidence="7">
    <location>
        <position position="1"/>
    </location>
</feature>
<feature type="domain" description="Peptidase S8/S53" evidence="6">
    <location>
        <begin position="1"/>
        <end position="422"/>
    </location>
</feature>
<evidence type="ECO:0000256" key="1">
    <source>
        <dbReference type="ARBA" id="ARBA00005325"/>
    </source>
</evidence>
<dbReference type="InterPro" id="IPR036852">
    <property type="entry name" value="Peptidase_S8/S53_dom_sf"/>
</dbReference>
<gene>
    <name evidence="7" type="ORF">BaRGS_00003944</name>
</gene>
<dbReference type="Proteomes" id="UP001519460">
    <property type="component" value="Unassembled WGS sequence"/>
</dbReference>
<dbReference type="InterPro" id="IPR015500">
    <property type="entry name" value="Peptidase_S8_subtilisin-rel"/>
</dbReference>
<evidence type="ECO:0000256" key="2">
    <source>
        <dbReference type="ARBA" id="ARBA00022670"/>
    </source>
</evidence>
<dbReference type="PRINTS" id="PR00723">
    <property type="entry name" value="SUBTILISIN"/>
</dbReference>
<keyword evidence="2" id="KW-0645">Protease</keyword>
<reference evidence="7 8" key="1">
    <citation type="journal article" date="2023" name="Sci. Data">
        <title>Genome assembly of the Korean intertidal mud-creeper Batillaria attramentaria.</title>
        <authorList>
            <person name="Patra A.K."/>
            <person name="Ho P.T."/>
            <person name="Jun S."/>
            <person name="Lee S.J."/>
            <person name="Kim Y."/>
            <person name="Won Y.J."/>
        </authorList>
    </citation>
    <scope>NUCLEOTIDE SEQUENCE [LARGE SCALE GENOMIC DNA]</scope>
    <source>
        <strain evidence="7">Wonlab-2016</strain>
    </source>
</reference>
<dbReference type="Pfam" id="PF00082">
    <property type="entry name" value="Peptidase_S8"/>
    <property type="match status" value="1"/>
</dbReference>
<evidence type="ECO:0000256" key="3">
    <source>
        <dbReference type="ARBA" id="ARBA00022801"/>
    </source>
</evidence>
<dbReference type="PANTHER" id="PTHR42884">
    <property type="entry name" value="PROPROTEIN CONVERTASE SUBTILISIN/KEXIN-RELATED"/>
    <property type="match status" value="1"/>
</dbReference>
<feature type="non-terminal residue" evidence="7">
    <location>
        <position position="454"/>
    </location>
</feature>